<accession>A0A2J6QTC9</accession>
<keyword evidence="4" id="KW-1185">Reference proteome</keyword>
<gene>
    <name evidence="3" type="ORF">L207DRAFT_538709</name>
</gene>
<dbReference type="PANTHER" id="PTHR34502:SF5">
    <property type="entry name" value="DUF6594 DOMAIN-CONTAINING PROTEIN"/>
    <property type="match status" value="1"/>
</dbReference>
<keyword evidence="1" id="KW-0812">Transmembrane</keyword>
<dbReference type="OrthoDB" id="5342093at2759"/>
<evidence type="ECO:0000256" key="1">
    <source>
        <dbReference type="SAM" id="Phobius"/>
    </source>
</evidence>
<feature type="transmembrane region" description="Helical" evidence="1">
    <location>
        <begin position="149"/>
        <end position="173"/>
    </location>
</feature>
<feature type="transmembrane region" description="Helical" evidence="1">
    <location>
        <begin position="207"/>
        <end position="229"/>
    </location>
</feature>
<feature type="domain" description="DUF6594" evidence="2">
    <location>
        <begin position="60"/>
        <end position="219"/>
    </location>
</feature>
<dbReference type="Pfam" id="PF20237">
    <property type="entry name" value="DUF6594"/>
    <property type="match status" value="2"/>
</dbReference>
<dbReference type="AlphaFoldDB" id="A0A2J6QTC9"/>
<keyword evidence="1" id="KW-0472">Membrane</keyword>
<sequence length="231" mass="25640">MEGYARIATLMGRSPELGIFRGFKMLNAQNLLYLQAELTQLEIDLGKLRENDRAADRSLAYFTVLCNQEPPANSDLKFFNTWLMDKDMGNLPLRGLDRTIWGDAKLTPDLITIKRGRESDMLSQFFILRKPAEDLAENGALSEYSDAHVLAVLEVINTIIACLLPLSSIIILYCVSSLLVRLGIVIAYVVVFSACLALFTRARRVEIFAGVAGFAAVQVMFISATIVSVEL</sequence>
<organism evidence="3 4">
    <name type="scientific">Hyaloscypha variabilis (strain UAMH 11265 / GT02V1 / F)</name>
    <name type="common">Meliniomyces variabilis</name>
    <dbReference type="NCBI Taxonomy" id="1149755"/>
    <lineage>
        <taxon>Eukaryota</taxon>
        <taxon>Fungi</taxon>
        <taxon>Dikarya</taxon>
        <taxon>Ascomycota</taxon>
        <taxon>Pezizomycotina</taxon>
        <taxon>Leotiomycetes</taxon>
        <taxon>Helotiales</taxon>
        <taxon>Hyaloscyphaceae</taxon>
        <taxon>Hyaloscypha</taxon>
        <taxon>Hyaloscypha variabilis</taxon>
    </lineage>
</organism>
<evidence type="ECO:0000313" key="3">
    <source>
        <dbReference type="EMBL" id="PMD29525.1"/>
    </source>
</evidence>
<dbReference type="PANTHER" id="PTHR34502">
    <property type="entry name" value="DUF6594 DOMAIN-CONTAINING PROTEIN-RELATED"/>
    <property type="match status" value="1"/>
</dbReference>
<feature type="transmembrane region" description="Helical" evidence="1">
    <location>
        <begin position="179"/>
        <end position="200"/>
    </location>
</feature>
<dbReference type="Proteomes" id="UP000235786">
    <property type="component" value="Unassembled WGS sequence"/>
</dbReference>
<reference evidence="3 4" key="1">
    <citation type="submission" date="2016-04" db="EMBL/GenBank/DDBJ databases">
        <title>A degradative enzymes factory behind the ericoid mycorrhizal symbiosis.</title>
        <authorList>
            <consortium name="DOE Joint Genome Institute"/>
            <person name="Martino E."/>
            <person name="Morin E."/>
            <person name="Grelet G."/>
            <person name="Kuo A."/>
            <person name="Kohler A."/>
            <person name="Daghino S."/>
            <person name="Barry K."/>
            <person name="Choi C."/>
            <person name="Cichocki N."/>
            <person name="Clum A."/>
            <person name="Copeland A."/>
            <person name="Hainaut M."/>
            <person name="Haridas S."/>
            <person name="Labutti K."/>
            <person name="Lindquist E."/>
            <person name="Lipzen A."/>
            <person name="Khouja H.-R."/>
            <person name="Murat C."/>
            <person name="Ohm R."/>
            <person name="Olson A."/>
            <person name="Spatafora J."/>
            <person name="Veneault-Fourrey C."/>
            <person name="Henrissat B."/>
            <person name="Grigoriev I."/>
            <person name="Martin F."/>
            <person name="Perotto S."/>
        </authorList>
    </citation>
    <scope>NUCLEOTIDE SEQUENCE [LARGE SCALE GENOMIC DNA]</scope>
    <source>
        <strain evidence="3 4">F</strain>
    </source>
</reference>
<protein>
    <recommendedName>
        <fullName evidence="2">DUF6594 domain-containing protein</fullName>
    </recommendedName>
</protein>
<evidence type="ECO:0000313" key="4">
    <source>
        <dbReference type="Proteomes" id="UP000235786"/>
    </source>
</evidence>
<evidence type="ECO:0000259" key="2">
    <source>
        <dbReference type="Pfam" id="PF20237"/>
    </source>
</evidence>
<dbReference type="EMBL" id="KZ613973">
    <property type="protein sequence ID" value="PMD29525.1"/>
    <property type="molecule type" value="Genomic_DNA"/>
</dbReference>
<feature type="domain" description="DUF6594" evidence="2">
    <location>
        <begin position="4"/>
        <end position="56"/>
    </location>
</feature>
<proteinExistence type="predicted"/>
<keyword evidence="1" id="KW-1133">Transmembrane helix</keyword>
<name>A0A2J6QTC9_HYAVF</name>
<dbReference type="InterPro" id="IPR046529">
    <property type="entry name" value="DUF6594"/>
</dbReference>